<evidence type="ECO:0000256" key="1">
    <source>
        <dbReference type="SAM" id="Coils"/>
    </source>
</evidence>
<reference evidence="3 4" key="1">
    <citation type="submission" date="2020-07" db="EMBL/GenBank/DDBJ databases">
        <title>Comparative genomics of pyrophilous fungi reveals a link between fire events and developmental genes.</title>
        <authorList>
            <consortium name="DOE Joint Genome Institute"/>
            <person name="Steindorff A.S."/>
            <person name="Carver A."/>
            <person name="Calhoun S."/>
            <person name="Stillman K."/>
            <person name="Liu H."/>
            <person name="Lipzen A."/>
            <person name="Pangilinan J."/>
            <person name="Labutti K."/>
            <person name="Bruns T.D."/>
            <person name="Grigoriev I.V."/>
        </authorList>
    </citation>
    <scope>NUCLEOTIDE SEQUENCE [LARGE SCALE GENOMIC DNA]</scope>
    <source>
        <strain evidence="3 4">CBS 144469</strain>
    </source>
</reference>
<dbReference type="AlphaFoldDB" id="A0A8H6HT96"/>
<gene>
    <name evidence="3" type="ORF">DFP72DRAFT_849574</name>
</gene>
<proteinExistence type="predicted"/>
<sequence>MPAGRPRLYLSAEEKKAANCAKSKRSYDLNKDRISKERKLRRYGKAKPPVTGSTVAGTTQAKQKGPQPSSQPLPVAKQKPQRTEIEILSDRLQRLETRYQRAVGQRSLYDYLSSVCEAFAKHEADDELDRANEHIERELAKMNTFQVAVSECVSLALNLDPFGGEWRKWEPLRKNVDNVLKELNELSADAIMGPGQLVTDYHRKALRFQLGV</sequence>
<evidence type="ECO:0000313" key="4">
    <source>
        <dbReference type="Proteomes" id="UP000521943"/>
    </source>
</evidence>
<comment type="caution">
    <text evidence="3">The sequence shown here is derived from an EMBL/GenBank/DDBJ whole genome shotgun (WGS) entry which is preliminary data.</text>
</comment>
<keyword evidence="4" id="KW-1185">Reference proteome</keyword>
<accession>A0A8H6HT96</accession>
<feature type="coiled-coil region" evidence="1">
    <location>
        <begin position="85"/>
        <end position="141"/>
    </location>
</feature>
<dbReference type="Proteomes" id="UP000521943">
    <property type="component" value="Unassembled WGS sequence"/>
</dbReference>
<feature type="region of interest" description="Disordered" evidence="2">
    <location>
        <begin position="20"/>
        <end position="81"/>
    </location>
</feature>
<organism evidence="3 4">
    <name type="scientific">Ephemerocybe angulata</name>
    <dbReference type="NCBI Taxonomy" id="980116"/>
    <lineage>
        <taxon>Eukaryota</taxon>
        <taxon>Fungi</taxon>
        <taxon>Dikarya</taxon>
        <taxon>Basidiomycota</taxon>
        <taxon>Agaricomycotina</taxon>
        <taxon>Agaricomycetes</taxon>
        <taxon>Agaricomycetidae</taxon>
        <taxon>Agaricales</taxon>
        <taxon>Agaricineae</taxon>
        <taxon>Psathyrellaceae</taxon>
        <taxon>Ephemerocybe</taxon>
    </lineage>
</organism>
<keyword evidence="1" id="KW-0175">Coiled coil</keyword>
<protein>
    <submittedName>
        <fullName evidence="3">Uncharacterized protein</fullName>
    </submittedName>
</protein>
<name>A0A8H6HT96_9AGAR</name>
<feature type="compositionally biased region" description="Basic and acidic residues" evidence="2">
    <location>
        <begin position="25"/>
        <end position="37"/>
    </location>
</feature>
<feature type="compositionally biased region" description="Polar residues" evidence="2">
    <location>
        <begin position="51"/>
        <end position="72"/>
    </location>
</feature>
<dbReference type="OrthoDB" id="2654423at2759"/>
<dbReference type="EMBL" id="JACGCI010000042">
    <property type="protein sequence ID" value="KAF6752799.1"/>
    <property type="molecule type" value="Genomic_DNA"/>
</dbReference>
<evidence type="ECO:0000313" key="3">
    <source>
        <dbReference type="EMBL" id="KAF6752799.1"/>
    </source>
</evidence>
<evidence type="ECO:0000256" key="2">
    <source>
        <dbReference type="SAM" id="MobiDB-lite"/>
    </source>
</evidence>